<gene>
    <name evidence="1" type="ORF">GCM10010449_08300</name>
</gene>
<proteinExistence type="predicted"/>
<evidence type="ECO:0008006" key="3">
    <source>
        <dbReference type="Google" id="ProtNLM"/>
    </source>
</evidence>
<sequence>MTGAGEPRTGSGEPLAALLATVLAEAMRDERVDAEGQRRAIAAFRSARRARLSSQPTRPHDDWR</sequence>
<dbReference type="EMBL" id="BAAAUG010000018">
    <property type="protein sequence ID" value="GAA3087071.1"/>
    <property type="molecule type" value="Genomic_DNA"/>
</dbReference>
<name>A0ABP6M9N3_9ACTN</name>
<dbReference type="RefSeq" id="WP_344518988.1">
    <property type="nucleotide sequence ID" value="NZ_BAAAUG010000018.1"/>
</dbReference>
<comment type="caution">
    <text evidence="1">The sequence shown here is derived from an EMBL/GenBank/DDBJ whole genome shotgun (WGS) entry which is preliminary data.</text>
</comment>
<protein>
    <recommendedName>
        <fullName evidence="3">Acyl-CoA carboxylase subunit epsilon</fullName>
    </recommendedName>
</protein>
<evidence type="ECO:0000313" key="2">
    <source>
        <dbReference type="Proteomes" id="UP001501637"/>
    </source>
</evidence>
<keyword evidence="2" id="KW-1185">Reference proteome</keyword>
<dbReference type="Proteomes" id="UP001501637">
    <property type="component" value="Unassembled WGS sequence"/>
</dbReference>
<accession>A0ABP6M9N3</accession>
<reference evidence="2" key="1">
    <citation type="journal article" date="2019" name="Int. J. Syst. Evol. Microbiol.">
        <title>The Global Catalogue of Microorganisms (GCM) 10K type strain sequencing project: providing services to taxonomists for standard genome sequencing and annotation.</title>
        <authorList>
            <consortium name="The Broad Institute Genomics Platform"/>
            <consortium name="The Broad Institute Genome Sequencing Center for Infectious Disease"/>
            <person name="Wu L."/>
            <person name="Ma J."/>
        </authorList>
    </citation>
    <scope>NUCLEOTIDE SEQUENCE [LARGE SCALE GENOMIC DNA]</scope>
    <source>
        <strain evidence="2">JCM 9092</strain>
    </source>
</reference>
<evidence type="ECO:0000313" key="1">
    <source>
        <dbReference type="EMBL" id="GAA3087071.1"/>
    </source>
</evidence>
<organism evidence="1 2">
    <name type="scientific">Streptomyces rectiviolaceus</name>
    <dbReference type="NCBI Taxonomy" id="332591"/>
    <lineage>
        <taxon>Bacteria</taxon>
        <taxon>Bacillati</taxon>
        <taxon>Actinomycetota</taxon>
        <taxon>Actinomycetes</taxon>
        <taxon>Kitasatosporales</taxon>
        <taxon>Streptomycetaceae</taxon>
        <taxon>Streptomyces</taxon>
    </lineage>
</organism>